<dbReference type="KEGG" id="ans:ArsFIN_07360"/>
<accession>D2U359</accession>
<sequence length="85" mass="10202">MRVFYSFLIVMKTCLSIFKRKLLLYFLLINKLLNNVIQINYFENLFCLDAFLLNDEQNYPVNYAGGQYQWMLFTLINDEDPRSAD</sequence>
<dbReference type="EMBL" id="CP038613">
    <property type="protein sequence ID" value="QBY42191.1"/>
    <property type="molecule type" value="Genomic_DNA"/>
</dbReference>
<evidence type="ECO:0000313" key="1">
    <source>
        <dbReference type="EMBL" id="CBA75670.1"/>
    </source>
</evidence>
<reference evidence="1" key="1">
    <citation type="journal article" date="2010" name="Insect Mol. Biol.">
        <title>The draft genome sequence of Arsenophonus nasoniae, son-killer bacterium of Nasonia vitripennis, reveals genes associated with virulence and symbiosis.</title>
        <authorList>
            <person name="Wilkes T."/>
            <person name="Darby A.C."/>
            <person name="Choi J."/>
            <person name="Colborne J.K."/>
            <person name="Werren J.H."/>
            <person name="Hurst G.D.D."/>
        </authorList>
    </citation>
    <scope>NUCLEOTIDE SEQUENCE</scope>
</reference>
<keyword evidence="5" id="KW-1185">Reference proteome</keyword>
<name>D2U359_9GAMM</name>
<proteinExistence type="predicted"/>
<evidence type="ECO:0000313" key="4">
    <source>
        <dbReference type="Proteomes" id="UP000295134"/>
    </source>
</evidence>
<gene>
    <name evidence="1" type="ORF">ARN_30590</name>
    <name evidence="2" type="ORF">ArsFIN_07360</name>
    <name evidence="3" type="ORF">QE258_03085</name>
</gene>
<evidence type="ECO:0000313" key="3">
    <source>
        <dbReference type="EMBL" id="WGM06347.1"/>
    </source>
</evidence>
<evidence type="ECO:0000313" key="2">
    <source>
        <dbReference type="EMBL" id="QBY42191.1"/>
    </source>
</evidence>
<dbReference type="AlphaFoldDB" id="D2U359"/>
<dbReference type="Proteomes" id="UP001177592">
    <property type="component" value="Chromosome"/>
</dbReference>
<dbReference type="RefSeq" id="WP_026823632.1">
    <property type="nucleotide sequence ID" value="NZ_CP123523.1"/>
</dbReference>
<reference evidence="3" key="3">
    <citation type="submission" date="2023-04" db="EMBL/GenBank/DDBJ databases">
        <title>Genome dynamics across the evolutionary transition to endosymbiosis.</title>
        <authorList>
            <person name="Siozios S."/>
            <person name="Nadal-Jimenez P."/>
            <person name="Azagi T."/>
            <person name="Sprong H."/>
            <person name="Frost C.L."/>
            <person name="Parratt S.R."/>
            <person name="Taylor G."/>
            <person name="Brettell L."/>
            <person name="Lew K.C."/>
            <person name="Croft L."/>
            <person name="King K.C."/>
            <person name="Brockhurst M.A."/>
            <person name="Hypsa V."/>
            <person name="Novakova E."/>
            <person name="Darby A.C."/>
            <person name="Hurst G.D.D."/>
        </authorList>
    </citation>
    <scope>NUCLEOTIDE SEQUENCE</scope>
    <source>
        <strain evidence="3">ANv_CAN</strain>
    </source>
</reference>
<dbReference type="EMBL" id="CP123523">
    <property type="protein sequence ID" value="WGM06347.1"/>
    <property type="molecule type" value="Genomic_DNA"/>
</dbReference>
<dbReference type="EMBL" id="FN545254">
    <property type="protein sequence ID" value="CBA75670.1"/>
    <property type="molecule type" value="Genomic_DNA"/>
</dbReference>
<protein>
    <submittedName>
        <fullName evidence="1">Uncharacterized protein</fullName>
    </submittedName>
</protein>
<evidence type="ECO:0000313" key="5">
    <source>
        <dbReference type="Proteomes" id="UP001177592"/>
    </source>
</evidence>
<dbReference type="Proteomes" id="UP000295134">
    <property type="component" value="Chromosome"/>
</dbReference>
<reference evidence="2 4" key="2">
    <citation type="submission" date="2019-03" db="EMBL/GenBank/DDBJ databases">
        <title>Long-read sequencing reveals hyperdense prophage content in a complex bacterial symbiont genome.</title>
        <authorList>
            <person name="Frost C.L."/>
            <person name="Siozios S."/>
            <person name="Nadal-Jimenez P."/>
            <person name="Brockhurst M.A."/>
            <person name="King K.C."/>
            <person name="Darby A.C."/>
            <person name="Hurst G.D.D."/>
        </authorList>
    </citation>
    <scope>NUCLEOTIDE SEQUENCE [LARGE SCALE GENOMIC DNA]</scope>
    <source>
        <strain evidence="2 4">FIN</strain>
    </source>
</reference>
<organism evidence="1">
    <name type="scientific">Arsenophonus nasoniae</name>
    <name type="common">son-killer infecting Nasonia vitripennis</name>
    <dbReference type="NCBI Taxonomy" id="638"/>
    <lineage>
        <taxon>Bacteria</taxon>
        <taxon>Pseudomonadati</taxon>
        <taxon>Pseudomonadota</taxon>
        <taxon>Gammaproteobacteria</taxon>
        <taxon>Enterobacterales</taxon>
        <taxon>Morganellaceae</taxon>
        <taxon>Arsenophonus</taxon>
    </lineage>
</organism>